<evidence type="ECO:0000259" key="4">
    <source>
        <dbReference type="PROSITE" id="PS51063"/>
    </source>
</evidence>
<evidence type="ECO:0000256" key="2">
    <source>
        <dbReference type="ARBA" id="ARBA00023125"/>
    </source>
</evidence>
<proteinExistence type="predicted"/>
<name>A0A7Y6QAV2_9HYPH</name>
<dbReference type="AlphaFoldDB" id="A0A7Y6QAV2"/>
<dbReference type="InterPro" id="IPR000595">
    <property type="entry name" value="cNMP-bd_dom"/>
</dbReference>
<keyword evidence="6" id="KW-1185">Reference proteome</keyword>
<reference evidence="5 6" key="1">
    <citation type="submission" date="2020-06" db="EMBL/GenBank/DDBJ databases">
        <authorList>
            <person name="Grouzdev D.S."/>
        </authorList>
    </citation>
    <scope>NUCLEOTIDE SEQUENCE [LARGE SCALE GENOMIC DNA]</scope>
    <source>
        <strain evidence="5 6">HO-A22</strain>
    </source>
</reference>
<dbReference type="SUPFAM" id="SSF46785">
    <property type="entry name" value="Winged helix' DNA-binding domain"/>
    <property type="match status" value="1"/>
</dbReference>
<organism evidence="5 6">
    <name type="scientific">Ensifer oleiphilus</name>
    <dbReference type="NCBI Taxonomy" id="2742698"/>
    <lineage>
        <taxon>Bacteria</taxon>
        <taxon>Pseudomonadati</taxon>
        <taxon>Pseudomonadota</taxon>
        <taxon>Alphaproteobacteria</taxon>
        <taxon>Hyphomicrobiales</taxon>
        <taxon>Rhizobiaceae</taxon>
        <taxon>Sinorhizobium/Ensifer group</taxon>
        <taxon>Ensifer</taxon>
    </lineage>
</organism>
<dbReference type="PROSITE" id="PS51063">
    <property type="entry name" value="HTH_CRP_2"/>
    <property type="match status" value="1"/>
</dbReference>
<protein>
    <submittedName>
        <fullName evidence="5">Crp/Fnr family transcriptional regulator</fullName>
    </submittedName>
</protein>
<comment type="caution">
    <text evidence="5">The sequence shown here is derived from an EMBL/GenBank/DDBJ whole genome shotgun (WGS) entry which is preliminary data.</text>
</comment>
<keyword evidence="1" id="KW-0805">Transcription regulation</keyword>
<accession>A0A7Y6QAV2</accession>
<dbReference type="SUPFAM" id="SSF51206">
    <property type="entry name" value="cAMP-binding domain-like"/>
    <property type="match status" value="1"/>
</dbReference>
<dbReference type="Proteomes" id="UP000520198">
    <property type="component" value="Unassembled WGS sequence"/>
</dbReference>
<gene>
    <name evidence="5" type="ORF">HT585_25440</name>
</gene>
<evidence type="ECO:0000256" key="1">
    <source>
        <dbReference type="ARBA" id="ARBA00023015"/>
    </source>
</evidence>
<evidence type="ECO:0000313" key="5">
    <source>
        <dbReference type="EMBL" id="NVD42219.1"/>
    </source>
</evidence>
<dbReference type="InterPro" id="IPR036390">
    <property type="entry name" value="WH_DNA-bd_sf"/>
</dbReference>
<dbReference type="EMBL" id="JABWDU010000008">
    <property type="protein sequence ID" value="NVD42219.1"/>
    <property type="molecule type" value="Genomic_DNA"/>
</dbReference>
<evidence type="ECO:0000313" key="6">
    <source>
        <dbReference type="Proteomes" id="UP000520198"/>
    </source>
</evidence>
<dbReference type="GO" id="GO:0003677">
    <property type="term" value="F:DNA binding"/>
    <property type="evidence" value="ECO:0007669"/>
    <property type="project" value="UniProtKB-KW"/>
</dbReference>
<feature type="domain" description="HTH crp-type" evidence="4">
    <location>
        <begin position="146"/>
        <end position="220"/>
    </location>
</feature>
<dbReference type="Pfam" id="PF13545">
    <property type="entry name" value="HTH_Crp_2"/>
    <property type="match status" value="1"/>
</dbReference>
<dbReference type="InterPro" id="IPR018490">
    <property type="entry name" value="cNMP-bd_dom_sf"/>
</dbReference>
<keyword evidence="2" id="KW-0238">DNA-binding</keyword>
<keyword evidence="3" id="KW-0804">Transcription</keyword>
<evidence type="ECO:0000256" key="3">
    <source>
        <dbReference type="ARBA" id="ARBA00023163"/>
    </source>
</evidence>
<dbReference type="InterPro" id="IPR014710">
    <property type="entry name" value="RmlC-like_jellyroll"/>
</dbReference>
<dbReference type="InterPro" id="IPR012318">
    <property type="entry name" value="HTH_CRP"/>
</dbReference>
<dbReference type="GO" id="GO:0006355">
    <property type="term" value="P:regulation of DNA-templated transcription"/>
    <property type="evidence" value="ECO:0007669"/>
    <property type="project" value="InterPro"/>
</dbReference>
<dbReference type="Gene3D" id="2.60.120.10">
    <property type="entry name" value="Jelly Rolls"/>
    <property type="match status" value="1"/>
</dbReference>
<sequence length="238" mass="26571">MVGQLGAFIGSQQRGETSSFDTNQHRSELTVARKRVFPAGSILFEPEGRSCVLFFISGWSVSRKILANGTRIVVEFMLRGDMVWTLSSELTQETIQALSDVTVYEFAVPPGTGGPNLSTRIQQNFVHEMLKRQVRMTERLANIARRDALERTGHLLLELAVRAGKPSRSGFDGFECPLTQSDIGDAVGLSSVHINRVLKEMRLKGLLSFRNGIVEFLDRRRLAELVDFDPGYLRTDLG</sequence>
<dbReference type="CDD" id="cd00038">
    <property type="entry name" value="CAP_ED"/>
    <property type="match status" value="1"/>
</dbReference>